<sequence>MFKGKSVLITGASGSFGSAIAQQFSKESANIALTGRSLEKLNGVANKCKALGSKKVTVIVADLSKKEDLSHVIRSTTEKFARIDVLVNNAGFYVHQNLCKVEWEDIDDTFDLNVKAPLILSKLAMPFLQETKGCIVNISSVTPVEQNSPIVSRMSRGAVDQMTFNLACDFVRSGVRVNSVKPGLCRTNLTSVFSDEAFAKREKMQPLGGLLDPDNVADAVVFLSSPKASRITGQFLTVDAGLSVATPV</sequence>
<dbReference type="SUPFAM" id="SSF51735">
    <property type="entry name" value="NAD(P)-binding Rossmann-fold domains"/>
    <property type="match status" value="1"/>
</dbReference>
<proteinExistence type="predicted"/>
<dbReference type="Ensembl" id="ENSCSAVT00000005813.1">
    <property type="protein sequence ID" value="ENSCSAVP00000005738.1"/>
    <property type="gene ID" value="ENSCSAVG00000003417.1"/>
</dbReference>
<protein>
    <submittedName>
        <fullName evidence="1">Uncharacterized protein</fullName>
    </submittedName>
</protein>
<reference evidence="1" key="2">
    <citation type="submission" date="2025-08" db="UniProtKB">
        <authorList>
            <consortium name="Ensembl"/>
        </authorList>
    </citation>
    <scope>IDENTIFICATION</scope>
</reference>
<dbReference type="InParanoid" id="H2YK86"/>
<organism evidence="1 2">
    <name type="scientific">Ciona savignyi</name>
    <name type="common">Pacific transparent sea squirt</name>
    <dbReference type="NCBI Taxonomy" id="51511"/>
    <lineage>
        <taxon>Eukaryota</taxon>
        <taxon>Metazoa</taxon>
        <taxon>Chordata</taxon>
        <taxon>Tunicata</taxon>
        <taxon>Ascidiacea</taxon>
        <taxon>Phlebobranchia</taxon>
        <taxon>Cionidae</taxon>
        <taxon>Ciona</taxon>
    </lineage>
</organism>
<dbReference type="PANTHER" id="PTHR43975:SF2">
    <property type="entry name" value="EG:BACR7A4.14 PROTEIN-RELATED"/>
    <property type="match status" value="1"/>
</dbReference>
<dbReference type="PANTHER" id="PTHR43975">
    <property type="entry name" value="ZGC:101858"/>
    <property type="match status" value="1"/>
</dbReference>
<name>H2YK86_CIOSA</name>
<dbReference type="InterPro" id="IPR002347">
    <property type="entry name" value="SDR_fam"/>
</dbReference>
<dbReference type="PRINTS" id="PR00081">
    <property type="entry name" value="GDHRDH"/>
</dbReference>
<evidence type="ECO:0000313" key="2">
    <source>
        <dbReference type="Proteomes" id="UP000007875"/>
    </source>
</evidence>
<dbReference type="Proteomes" id="UP000007875">
    <property type="component" value="Unassembled WGS sequence"/>
</dbReference>
<dbReference type="FunFam" id="3.40.50.720:FF:000084">
    <property type="entry name" value="Short-chain dehydrogenase reductase"/>
    <property type="match status" value="1"/>
</dbReference>
<dbReference type="InterPro" id="IPR036291">
    <property type="entry name" value="NAD(P)-bd_dom_sf"/>
</dbReference>
<evidence type="ECO:0000313" key="1">
    <source>
        <dbReference type="Ensembl" id="ENSCSAVP00000005738.1"/>
    </source>
</evidence>
<dbReference type="eggNOG" id="KOG0725">
    <property type="taxonomic scope" value="Eukaryota"/>
</dbReference>
<dbReference type="AlphaFoldDB" id="H2YK86"/>
<keyword evidence="2" id="KW-1185">Reference proteome</keyword>
<dbReference type="GeneTree" id="ENSGT00940000164675"/>
<dbReference type="HOGENOM" id="CLU_010194_1_3_1"/>
<accession>H2YK86</accession>
<dbReference type="PRINTS" id="PR00080">
    <property type="entry name" value="SDRFAMILY"/>
</dbReference>
<dbReference type="OMA" id="DAVFPGM"/>
<dbReference type="STRING" id="51511.ENSCSAVP00000005738"/>
<reference evidence="1" key="3">
    <citation type="submission" date="2025-09" db="UniProtKB">
        <authorList>
            <consortium name="Ensembl"/>
        </authorList>
    </citation>
    <scope>IDENTIFICATION</scope>
</reference>
<dbReference type="Gene3D" id="3.40.50.720">
    <property type="entry name" value="NAD(P)-binding Rossmann-like Domain"/>
    <property type="match status" value="1"/>
</dbReference>
<reference evidence="2" key="1">
    <citation type="submission" date="2003-08" db="EMBL/GenBank/DDBJ databases">
        <authorList>
            <person name="Birren B."/>
            <person name="Nusbaum C."/>
            <person name="Abebe A."/>
            <person name="Abouelleil A."/>
            <person name="Adekoya E."/>
            <person name="Ait-zahra M."/>
            <person name="Allen N."/>
            <person name="Allen T."/>
            <person name="An P."/>
            <person name="Anderson M."/>
            <person name="Anderson S."/>
            <person name="Arachchi H."/>
            <person name="Armbruster J."/>
            <person name="Bachantsang P."/>
            <person name="Baldwin J."/>
            <person name="Barry A."/>
            <person name="Bayul T."/>
            <person name="Blitshsteyn B."/>
            <person name="Bloom T."/>
            <person name="Blye J."/>
            <person name="Boguslavskiy L."/>
            <person name="Borowsky M."/>
            <person name="Boukhgalter B."/>
            <person name="Brunache A."/>
            <person name="Butler J."/>
            <person name="Calixte N."/>
            <person name="Calvo S."/>
            <person name="Camarata J."/>
            <person name="Campo K."/>
            <person name="Chang J."/>
            <person name="Cheshatsang Y."/>
            <person name="Citroen M."/>
            <person name="Collymore A."/>
            <person name="Considine T."/>
            <person name="Cook A."/>
            <person name="Cooke P."/>
            <person name="Corum B."/>
            <person name="Cuomo C."/>
            <person name="David R."/>
            <person name="Dawoe T."/>
            <person name="Degray S."/>
            <person name="Dodge S."/>
            <person name="Dooley K."/>
            <person name="Dorje P."/>
            <person name="Dorjee K."/>
            <person name="Dorris L."/>
            <person name="Duffey N."/>
            <person name="Dupes A."/>
            <person name="Elkins T."/>
            <person name="Engels R."/>
            <person name="Erickson J."/>
            <person name="Farina A."/>
            <person name="Faro S."/>
            <person name="Ferreira P."/>
            <person name="Fischer H."/>
            <person name="Fitzgerald M."/>
            <person name="Foley K."/>
            <person name="Gage D."/>
            <person name="Galagan J."/>
            <person name="Gearin G."/>
            <person name="Gnerre S."/>
            <person name="Gnirke A."/>
            <person name="Goyette A."/>
            <person name="Graham J."/>
            <person name="Grandbois E."/>
            <person name="Gyaltsen K."/>
            <person name="Hafez N."/>
            <person name="Hagopian D."/>
            <person name="Hagos B."/>
            <person name="Hall J."/>
            <person name="Hatcher B."/>
            <person name="Heller A."/>
            <person name="Higgins H."/>
            <person name="Honan T."/>
            <person name="Horn A."/>
            <person name="Houde N."/>
            <person name="Hughes L."/>
            <person name="Hulme W."/>
            <person name="Husby E."/>
            <person name="Iliev I."/>
            <person name="Jaffe D."/>
            <person name="Jones C."/>
            <person name="Kamal M."/>
            <person name="Kamat A."/>
            <person name="Kamvysselis M."/>
            <person name="Karlsson E."/>
            <person name="Kells C."/>
            <person name="Kieu A."/>
            <person name="Kisner P."/>
            <person name="Kodira C."/>
            <person name="Kulbokas E."/>
            <person name="Labutti K."/>
            <person name="Lama D."/>
            <person name="Landers T."/>
            <person name="Leger J."/>
            <person name="Levine S."/>
            <person name="Lewis D."/>
            <person name="Lewis T."/>
            <person name="Lindblad-toh K."/>
            <person name="Liu X."/>
            <person name="Lokyitsang T."/>
            <person name="Lokyitsang Y."/>
            <person name="Lucien O."/>
            <person name="Lui A."/>
            <person name="Ma L.J."/>
            <person name="Mabbitt R."/>
            <person name="Macdonald J."/>
            <person name="Maclean C."/>
            <person name="Major J."/>
            <person name="Manning J."/>
            <person name="Marabella R."/>
            <person name="Maru K."/>
            <person name="Matthews C."/>
            <person name="Mauceli E."/>
            <person name="Mccarthy M."/>
            <person name="Mcdonough S."/>
            <person name="Mcghee T."/>
            <person name="Meldrim J."/>
            <person name="Meneus L."/>
            <person name="Mesirov J."/>
            <person name="Mihalev A."/>
            <person name="Mihova T."/>
            <person name="Mikkelsen T."/>
            <person name="Mlenga V."/>
            <person name="Moru K."/>
            <person name="Mozes J."/>
            <person name="Mulrain L."/>
            <person name="Munson G."/>
            <person name="Naylor J."/>
            <person name="Newes C."/>
            <person name="Nguyen C."/>
            <person name="Nguyen N."/>
            <person name="Nguyen T."/>
            <person name="Nicol R."/>
            <person name="Nielsen C."/>
            <person name="Nizzari M."/>
            <person name="Norbu C."/>
            <person name="Norbu N."/>
            <person name="O'donnell P."/>
            <person name="Okoawo O."/>
            <person name="O'leary S."/>
            <person name="Omotosho B."/>
            <person name="O'neill K."/>
            <person name="Osman S."/>
            <person name="Parker S."/>
            <person name="Perrin D."/>
            <person name="Phunkhang P."/>
            <person name="Piqani B."/>
            <person name="Purcell S."/>
            <person name="Rachupka T."/>
            <person name="Ramasamy U."/>
            <person name="Rameau R."/>
            <person name="Ray V."/>
            <person name="Raymond C."/>
            <person name="Retta R."/>
            <person name="Richardson S."/>
            <person name="Rise C."/>
            <person name="Rodriguez J."/>
            <person name="Rogers J."/>
            <person name="Rogov P."/>
            <person name="Rutman M."/>
            <person name="Schupbach R."/>
            <person name="Seaman C."/>
            <person name="Settipalli S."/>
            <person name="Sharpe T."/>
            <person name="Sheridan J."/>
            <person name="Sherpa N."/>
            <person name="Shi J."/>
            <person name="Smirnov S."/>
            <person name="Smith C."/>
            <person name="Sougnez C."/>
            <person name="Spencer B."/>
            <person name="Stalker J."/>
            <person name="Stange-thomann N."/>
            <person name="Stavropoulos S."/>
            <person name="Stetson K."/>
            <person name="Stone C."/>
            <person name="Stone S."/>
            <person name="Stubbs M."/>
            <person name="Talamas J."/>
            <person name="Tchuinga P."/>
            <person name="Tenzing P."/>
            <person name="Tesfaye S."/>
            <person name="Theodore J."/>
            <person name="Thoulutsang Y."/>
            <person name="Topham K."/>
            <person name="Towey S."/>
            <person name="Tsamla T."/>
            <person name="Tsomo N."/>
            <person name="Vallee D."/>
            <person name="Vassiliev H."/>
            <person name="Venkataraman V."/>
            <person name="Vinson J."/>
            <person name="Vo A."/>
            <person name="Wade C."/>
            <person name="Wang S."/>
            <person name="Wangchuk T."/>
            <person name="Wangdi T."/>
            <person name="Whittaker C."/>
            <person name="Wilkinson J."/>
            <person name="Wu Y."/>
            <person name="Wyman D."/>
            <person name="Yadav S."/>
            <person name="Yang S."/>
            <person name="Yang X."/>
            <person name="Yeager S."/>
            <person name="Yee E."/>
            <person name="Young G."/>
            <person name="Zainoun J."/>
            <person name="Zembeck L."/>
            <person name="Zimmer A."/>
            <person name="Zody M."/>
            <person name="Lander E."/>
        </authorList>
    </citation>
    <scope>NUCLEOTIDE SEQUENCE [LARGE SCALE GENOMIC DNA]</scope>
</reference>
<dbReference type="Pfam" id="PF13561">
    <property type="entry name" value="adh_short_C2"/>
    <property type="match status" value="1"/>
</dbReference>